<reference evidence="2 3" key="1">
    <citation type="submission" date="2023-01" db="EMBL/GenBank/DDBJ databases">
        <title>Novel species of the genus Vogesella isolated from rivers.</title>
        <authorList>
            <person name="Lu H."/>
        </authorList>
    </citation>
    <scope>NUCLEOTIDE SEQUENCE [LARGE SCALE GENOMIC DNA]</scope>
    <source>
        <strain evidence="2 3">LYT5W</strain>
    </source>
</reference>
<comment type="caution">
    <text evidence="2">The sequence shown here is derived from an EMBL/GenBank/DDBJ whole genome shotgun (WGS) entry which is preliminary data.</text>
</comment>
<keyword evidence="3" id="KW-1185">Reference proteome</keyword>
<evidence type="ECO:0000313" key="2">
    <source>
        <dbReference type="EMBL" id="MDC7713462.1"/>
    </source>
</evidence>
<protein>
    <recommendedName>
        <fullName evidence="4">Lipoprotein</fullName>
    </recommendedName>
</protein>
<evidence type="ECO:0008006" key="4">
    <source>
        <dbReference type="Google" id="ProtNLM"/>
    </source>
</evidence>
<name>A0ABT5ILR3_9NEIS</name>
<accession>A0ABT5ILR3</accession>
<evidence type="ECO:0000313" key="3">
    <source>
        <dbReference type="Proteomes" id="UP001222030"/>
    </source>
</evidence>
<keyword evidence="1" id="KW-0732">Signal</keyword>
<dbReference type="Proteomes" id="UP001222030">
    <property type="component" value="Unassembled WGS sequence"/>
</dbReference>
<organism evidence="2 3">
    <name type="scientific">Vogesella margarita</name>
    <dbReference type="NCBI Taxonomy" id="2984199"/>
    <lineage>
        <taxon>Bacteria</taxon>
        <taxon>Pseudomonadati</taxon>
        <taxon>Pseudomonadota</taxon>
        <taxon>Betaproteobacteria</taxon>
        <taxon>Neisseriales</taxon>
        <taxon>Chromobacteriaceae</taxon>
        <taxon>Vogesella</taxon>
    </lineage>
</organism>
<feature type="chain" id="PRO_5046312050" description="Lipoprotein" evidence="1">
    <location>
        <begin position="19"/>
        <end position="184"/>
    </location>
</feature>
<proteinExistence type="predicted"/>
<dbReference type="RefSeq" id="WP_272771104.1">
    <property type="nucleotide sequence ID" value="NZ_JAQQLE010000002.1"/>
</dbReference>
<gene>
    <name evidence="2" type="ORF">PQU96_04810</name>
</gene>
<dbReference type="EMBL" id="JAQQLE010000002">
    <property type="protein sequence ID" value="MDC7713462.1"/>
    <property type="molecule type" value="Genomic_DNA"/>
</dbReference>
<sequence length="184" mass="20956">MKVLKILLCVLGFFAVGACDHNHGENVVLKLNGDFPISINLKNCNFPFQGEAMISFYTEIDRSTRDFVCGDGSNKDDVVRMQVGRAAIAEILSRYVKVDDVENYIFYKERENKKSIGWAIFSKDHDFVLTKSNIKNRIVHLTKRMNGRFYLEAVFDAKSFEPNEIINQAAKLIDVVNINVNRGV</sequence>
<evidence type="ECO:0000256" key="1">
    <source>
        <dbReference type="SAM" id="SignalP"/>
    </source>
</evidence>
<dbReference type="PROSITE" id="PS51257">
    <property type="entry name" value="PROKAR_LIPOPROTEIN"/>
    <property type="match status" value="1"/>
</dbReference>
<feature type="signal peptide" evidence="1">
    <location>
        <begin position="1"/>
        <end position="18"/>
    </location>
</feature>